<dbReference type="RefSeq" id="WP_058755158.1">
    <property type="nucleotide sequence ID" value="NZ_LDTB01000014.1"/>
</dbReference>
<protein>
    <recommendedName>
        <fullName evidence="3">Response regulatory domain-containing protein</fullName>
    </recommendedName>
</protein>
<evidence type="ECO:0000256" key="2">
    <source>
        <dbReference type="PROSITE-ProRule" id="PRU00169"/>
    </source>
</evidence>
<dbReference type="InterPro" id="IPR050595">
    <property type="entry name" value="Bact_response_regulator"/>
</dbReference>
<dbReference type="PANTHER" id="PTHR44591">
    <property type="entry name" value="STRESS RESPONSE REGULATOR PROTEIN 1"/>
    <property type="match status" value="1"/>
</dbReference>
<dbReference type="EMBL" id="LDTB01000014">
    <property type="protein sequence ID" value="KTT73876.1"/>
    <property type="molecule type" value="Genomic_DNA"/>
</dbReference>
<dbReference type="SUPFAM" id="SSF52172">
    <property type="entry name" value="CheY-like"/>
    <property type="match status" value="1"/>
</dbReference>
<sequence length="129" mass="13905">MTIRLLHVDDDPDIRAIVGMALARDPLLEPVATGSGTEALSLVADGLCPDAALLDATLPDMDGTTLRVRLHAVMPPDRLPVIYMTARARPHELAALRAPGVLGAIVKPFDPLRLPLDIHALLDQRILTR</sequence>
<dbReference type="PATRIC" id="fig|869719.3.peg.765"/>
<feature type="domain" description="Response regulatory" evidence="3">
    <location>
        <begin position="4"/>
        <end position="122"/>
    </location>
</feature>
<organism evidence="4 5">
    <name type="scientific">Sphingomonas endophytica</name>
    <dbReference type="NCBI Taxonomy" id="869719"/>
    <lineage>
        <taxon>Bacteria</taxon>
        <taxon>Pseudomonadati</taxon>
        <taxon>Pseudomonadota</taxon>
        <taxon>Alphaproteobacteria</taxon>
        <taxon>Sphingomonadales</taxon>
        <taxon>Sphingomonadaceae</taxon>
        <taxon>Sphingomonas</taxon>
    </lineage>
</organism>
<dbReference type="Proteomes" id="UP000074310">
    <property type="component" value="Unassembled WGS sequence"/>
</dbReference>
<comment type="caution">
    <text evidence="4">The sequence shown here is derived from an EMBL/GenBank/DDBJ whole genome shotgun (WGS) entry which is preliminary data.</text>
</comment>
<accession>A0A147I5I8</accession>
<reference evidence="4 5" key="1">
    <citation type="journal article" date="2016" name="Front. Microbiol.">
        <title>Genomic Resource of Rice Seed Associated Bacteria.</title>
        <authorList>
            <person name="Midha S."/>
            <person name="Bansal K."/>
            <person name="Sharma S."/>
            <person name="Kumar N."/>
            <person name="Patil P.P."/>
            <person name="Chaudhry V."/>
            <person name="Patil P.B."/>
        </authorList>
    </citation>
    <scope>NUCLEOTIDE SEQUENCE [LARGE SCALE GENOMIC DNA]</scope>
    <source>
        <strain evidence="4 5">NS334</strain>
    </source>
</reference>
<dbReference type="InterPro" id="IPR001789">
    <property type="entry name" value="Sig_transdc_resp-reg_receiver"/>
</dbReference>
<dbReference type="InterPro" id="IPR011006">
    <property type="entry name" value="CheY-like_superfamily"/>
</dbReference>
<gene>
    <name evidence="4" type="ORF">NS334_06510</name>
</gene>
<dbReference type="Gene3D" id="3.40.50.2300">
    <property type="match status" value="1"/>
</dbReference>
<dbReference type="GO" id="GO:0000160">
    <property type="term" value="P:phosphorelay signal transduction system"/>
    <property type="evidence" value="ECO:0007669"/>
    <property type="project" value="InterPro"/>
</dbReference>
<name>A0A147I5I8_9SPHN</name>
<evidence type="ECO:0000256" key="1">
    <source>
        <dbReference type="ARBA" id="ARBA00022553"/>
    </source>
</evidence>
<dbReference type="SMART" id="SM00448">
    <property type="entry name" value="REC"/>
    <property type="match status" value="1"/>
</dbReference>
<proteinExistence type="predicted"/>
<dbReference type="OrthoDB" id="9800897at2"/>
<keyword evidence="1 2" id="KW-0597">Phosphoprotein</keyword>
<dbReference type="Pfam" id="PF00072">
    <property type="entry name" value="Response_reg"/>
    <property type="match status" value="1"/>
</dbReference>
<dbReference type="AlphaFoldDB" id="A0A147I5I8"/>
<dbReference type="PANTHER" id="PTHR44591:SF3">
    <property type="entry name" value="RESPONSE REGULATORY DOMAIN-CONTAINING PROTEIN"/>
    <property type="match status" value="1"/>
</dbReference>
<dbReference type="PROSITE" id="PS50110">
    <property type="entry name" value="RESPONSE_REGULATORY"/>
    <property type="match status" value="1"/>
</dbReference>
<evidence type="ECO:0000259" key="3">
    <source>
        <dbReference type="PROSITE" id="PS50110"/>
    </source>
</evidence>
<evidence type="ECO:0000313" key="5">
    <source>
        <dbReference type="Proteomes" id="UP000074310"/>
    </source>
</evidence>
<feature type="modified residue" description="4-aspartylphosphate" evidence="2">
    <location>
        <position position="55"/>
    </location>
</feature>
<keyword evidence="5" id="KW-1185">Reference proteome</keyword>
<evidence type="ECO:0000313" key="4">
    <source>
        <dbReference type="EMBL" id="KTT73876.1"/>
    </source>
</evidence>